<accession>A0ABD6A8A7</accession>
<dbReference type="EMBL" id="JBHTBF010000002">
    <property type="protein sequence ID" value="MFC7316521.1"/>
    <property type="molecule type" value="Genomic_DNA"/>
</dbReference>
<dbReference type="InterPro" id="IPR025403">
    <property type="entry name" value="TgpA-like_C"/>
</dbReference>
<feature type="domain" description="Protein-glutamine gamma-glutamyltransferase-like C-terminal" evidence="3">
    <location>
        <begin position="592"/>
        <end position="657"/>
    </location>
</feature>
<gene>
    <name evidence="4" type="ORF">ACFQPE_06870</name>
</gene>
<feature type="region of interest" description="Disordered" evidence="1">
    <location>
        <begin position="539"/>
        <end position="572"/>
    </location>
</feature>
<feature type="region of interest" description="Disordered" evidence="1">
    <location>
        <begin position="22"/>
        <end position="57"/>
    </location>
</feature>
<evidence type="ECO:0000259" key="3">
    <source>
        <dbReference type="Pfam" id="PF13559"/>
    </source>
</evidence>
<name>A0ABD6A8A7_9EURY</name>
<dbReference type="Proteomes" id="UP001596547">
    <property type="component" value="Unassembled WGS sequence"/>
</dbReference>
<dbReference type="GeneID" id="79316839"/>
<evidence type="ECO:0000313" key="4">
    <source>
        <dbReference type="EMBL" id="MFC7316521.1"/>
    </source>
</evidence>
<feature type="transmembrane region" description="Helical" evidence="2">
    <location>
        <begin position="511"/>
        <end position="534"/>
    </location>
</feature>
<keyword evidence="2" id="KW-1133">Transmembrane helix</keyword>
<protein>
    <submittedName>
        <fullName evidence="4">DUF4129 domain-containing protein</fullName>
    </submittedName>
</protein>
<feature type="compositionally biased region" description="Acidic residues" evidence="1">
    <location>
        <begin position="551"/>
        <end position="560"/>
    </location>
</feature>
<organism evidence="4 5">
    <name type="scientific">Halomarina halobia</name>
    <dbReference type="NCBI Taxonomy" id="3033386"/>
    <lineage>
        <taxon>Archaea</taxon>
        <taxon>Methanobacteriati</taxon>
        <taxon>Methanobacteriota</taxon>
        <taxon>Stenosarchaea group</taxon>
        <taxon>Halobacteria</taxon>
        <taxon>Halobacteriales</taxon>
        <taxon>Natronomonadaceae</taxon>
        <taxon>Halomarina</taxon>
    </lineage>
</organism>
<evidence type="ECO:0000313" key="5">
    <source>
        <dbReference type="Proteomes" id="UP001596547"/>
    </source>
</evidence>
<reference evidence="4 5" key="1">
    <citation type="journal article" date="2019" name="Int. J. Syst. Evol. Microbiol.">
        <title>The Global Catalogue of Microorganisms (GCM) 10K type strain sequencing project: providing services to taxonomists for standard genome sequencing and annotation.</title>
        <authorList>
            <consortium name="The Broad Institute Genomics Platform"/>
            <consortium name="The Broad Institute Genome Sequencing Center for Infectious Disease"/>
            <person name="Wu L."/>
            <person name="Ma J."/>
        </authorList>
    </citation>
    <scope>NUCLEOTIDE SEQUENCE [LARGE SCALE GENOMIC DNA]</scope>
    <source>
        <strain evidence="4 5">PSR21</strain>
    </source>
</reference>
<dbReference type="Pfam" id="PF13559">
    <property type="entry name" value="DUF4129"/>
    <property type="match status" value="1"/>
</dbReference>
<keyword evidence="2" id="KW-0812">Transmembrane</keyword>
<sequence>MTRLTLALCAVLVLATAAGAAGPGAATAPLQQDEADNSTQTTRHENPNEASGDGDMSEVERYLVNSLSDRLAESSVRLSEGEYESAERLLGDQYDSELSRLIEVSGETNTTRTYERTRENQREVTQGASQYNRTLEQYREAREEGNETRARQLARKLQRISENVNENAGQATEGYDRLGSQTGQNFSTTSRATTNVAENITERQEEVRETSFVGTTLDVEGDGDEASFTDPLAISGDLSAENGTAVADEEIRLRVGNRTYDTTTDGDGAFEIEYRPTQIPSNASDVRIEYLPKRGSPYFNSTDSIPISVEQVEPNVTVQRRPDTASLGTNVTVAGRVSVEDRGVRVPVAIRIGDEVVAQGMPADDGSFATTVRLPADVPAGDQPVVATASRPGRAIAPGNATTTLAVEPTNTSLVINASRVNESAVAVDGRLTSGDGRSVANETVLLGINGTATTEVRTDENGTFSGTVPISESQRDDATLVLGALFDGSGKNLETAEARARIERGTAEDWLADLAPVAAGLIAALGLGAWYAVRRRREESDRERPSVNEAIEERDEEPGEPIGEVEGTDHSLERARELIDRGETNEGVVAAYLAVRERLARRADVDEGRTHWEFYAESADHVSDDEADSLRSLTRAYERAAFAPGRLSTAIAERVLDDAGRFDATNEEPTAD</sequence>
<proteinExistence type="predicted"/>
<dbReference type="AlphaFoldDB" id="A0ABD6A8A7"/>
<evidence type="ECO:0000256" key="2">
    <source>
        <dbReference type="SAM" id="Phobius"/>
    </source>
</evidence>
<keyword evidence="2" id="KW-0472">Membrane</keyword>
<feature type="region of interest" description="Disordered" evidence="1">
    <location>
        <begin position="166"/>
        <end position="187"/>
    </location>
</feature>
<keyword evidence="5" id="KW-1185">Reference proteome</keyword>
<dbReference type="RefSeq" id="WP_276304214.1">
    <property type="nucleotide sequence ID" value="NZ_CP119992.1"/>
</dbReference>
<evidence type="ECO:0000256" key="1">
    <source>
        <dbReference type="SAM" id="MobiDB-lite"/>
    </source>
</evidence>
<comment type="caution">
    <text evidence="4">The sequence shown here is derived from an EMBL/GenBank/DDBJ whole genome shotgun (WGS) entry which is preliminary data.</text>
</comment>